<evidence type="ECO:0000256" key="3">
    <source>
        <dbReference type="ARBA" id="ARBA00007588"/>
    </source>
</evidence>
<dbReference type="SUPFAM" id="SSF51905">
    <property type="entry name" value="FAD/NAD(P)-binding domain"/>
    <property type="match status" value="2"/>
</dbReference>
<name>A0A6J7FF11_9ZZZZ</name>
<dbReference type="Pfam" id="PF13434">
    <property type="entry name" value="Lys_Orn_oxgnase"/>
    <property type="match status" value="1"/>
</dbReference>
<keyword evidence="5" id="KW-0274">FAD</keyword>
<dbReference type="PANTHER" id="PTHR42802">
    <property type="entry name" value="MONOOXYGENASE"/>
    <property type="match status" value="1"/>
</dbReference>
<evidence type="ECO:0000256" key="5">
    <source>
        <dbReference type="ARBA" id="ARBA00022827"/>
    </source>
</evidence>
<dbReference type="InterPro" id="IPR036188">
    <property type="entry name" value="FAD/NAD-bd_sf"/>
</dbReference>
<dbReference type="Gene3D" id="3.50.50.60">
    <property type="entry name" value="FAD/NAD(P)-binding domain"/>
    <property type="match status" value="1"/>
</dbReference>
<comment type="pathway">
    <text evidence="2">Siderophore biosynthesis.</text>
</comment>
<dbReference type="EMBL" id="CAFBMK010000005">
    <property type="protein sequence ID" value="CAB4893761.1"/>
    <property type="molecule type" value="Genomic_DNA"/>
</dbReference>
<proteinExistence type="inferred from homology"/>
<sequence>MSTERREPAVDVAGIGFGPSNLSLAIALHETEGTSARFFERQAEFGWHRGMLLEDATMQVSFLKDLVTMRDPASDFSFVSYLTDRGRLADFINRKTLFPLRIEFHDYLSWAAARVDDLVSYGSEVVDVRPVEEDGEVHAFDVVAREPDGGTTVTRATTVVVGCGLTPVVPAGVACSARIWHTSELLGRVDELAGSDRTPERFVVVGAGQSAAEAVDHLYRRFPDAEVCSVFSRFGYSPADDSPFANRVFDPEAVDEFHRAPESAKRDILDYHRNTNYSVVDGDLIESLYAAHYQELVEGRERLRIMNVSRVTEQVEGEDGVRLHVESSTTLETEVLDCDAVVYATGYRPTDPVALLGSAGGLVALEDDLPVVERDHGLRLRVPTAGARLFLQGADEHAFGLTSTLLSTVAVRAGEIAGAITGAKGPVAAGVGD</sequence>
<evidence type="ECO:0000256" key="1">
    <source>
        <dbReference type="ARBA" id="ARBA00001974"/>
    </source>
</evidence>
<reference evidence="8" key="1">
    <citation type="submission" date="2020-05" db="EMBL/GenBank/DDBJ databases">
        <authorList>
            <person name="Chiriac C."/>
            <person name="Salcher M."/>
            <person name="Ghai R."/>
            <person name="Kavagutti S V."/>
        </authorList>
    </citation>
    <scope>NUCLEOTIDE SEQUENCE</scope>
</reference>
<dbReference type="AlphaFoldDB" id="A0A6J7FF11"/>
<keyword evidence="6" id="KW-0521">NADP</keyword>
<protein>
    <submittedName>
        <fullName evidence="8">Unannotated protein</fullName>
    </submittedName>
</protein>
<evidence type="ECO:0000256" key="4">
    <source>
        <dbReference type="ARBA" id="ARBA00022630"/>
    </source>
</evidence>
<comment type="cofactor">
    <cofactor evidence="1">
        <name>FAD</name>
        <dbReference type="ChEBI" id="CHEBI:57692"/>
    </cofactor>
</comment>
<accession>A0A6J7FF11</accession>
<dbReference type="InterPro" id="IPR025700">
    <property type="entry name" value="Lys/Orn_oxygenase"/>
</dbReference>
<keyword evidence="7" id="KW-0560">Oxidoreductase</keyword>
<evidence type="ECO:0000256" key="7">
    <source>
        <dbReference type="ARBA" id="ARBA00023002"/>
    </source>
</evidence>
<evidence type="ECO:0000256" key="2">
    <source>
        <dbReference type="ARBA" id="ARBA00004924"/>
    </source>
</evidence>
<gene>
    <name evidence="8" type="ORF">UFOPK3564_00171</name>
</gene>
<dbReference type="GO" id="GO:0016491">
    <property type="term" value="F:oxidoreductase activity"/>
    <property type="evidence" value="ECO:0007669"/>
    <property type="project" value="UniProtKB-KW"/>
</dbReference>
<dbReference type="PANTHER" id="PTHR42802:SF1">
    <property type="entry name" value="L-ORNITHINE N(5)-MONOOXYGENASE"/>
    <property type="match status" value="1"/>
</dbReference>
<evidence type="ECO:0000313" key="8">
    <source>
        <dbReference type="EMBL" id="CAB4893761.1"/>
    </source>
</evidence>
<organism evidence="8">
    <name type="scientific">freshwater metagenome</name>
    <dbReference type="NCBI Taxonomy" id="449393"/>
    <lineage>
        <taxon>unclassified sequences</taxon>
        <taxon>metagenomes</taxon>
        <taxon>ecological metagenomes</taxon>
    </lineage>
</organism>
<evidence type="ECO:0000256" key="6">
    <source>
        <dbReference type="ARBA" id="ARBA00022857"/>
    </source>
</evidence>
<keyword evidence="4" id="KW-0285">Flavoprotein</keyword>
<comment type="similarity">
    <text evidence="3">Belongs to the lysine N(6)-hydroxylase/L-ornithine N(5)-oxygenase family.</text>
</comment>